<reference evidence="2 3" key="1">
    <citation type="submission" date="2017-08" db="EMBL/GenBank/DDBJ databases">
        <title>Complete Genome Sequence of Mesoplasma chauliocola.</title>
        <authorList>
            <person name="Knight T.F.Jr."/>
            <person name="Citino T."/>
        </authorList>
    </citation>
    <scope>NUCLEOTIDE SEQUENCE [LARGE SCALE GENOMIC DNA]</scope>
    <source>
        <strain evidence="2 3">CHPA-2</strain>
    </source>
</reference>
<feature type="domain" description="Beta-lactamase-related" evidence="1">
    <location>
        <begin position="15"/>
        <end position="349"/>
    </location>
</feature>
<organism evidence="2 3">
    <name type="scientific">Mesoplasma chauliocola</name>
    <dbReference type="NCBI Taxonomy" id="216427"/>
    <lineage>
        <taxon>Bacteria</taxon>
        <taxon>Bacillati</taxon>
        <taxon>Mycoplasmatota</taxon>
        <taxon>Mollicutes</taxon>
        <taxon>Entomoplasmatales</taxon>
        <taxon>Entomoplasmataceae</taxon>
        <taxon>Mesoplasma</taxon>
    </lineage>
</organism>
<dbReference type="Pfam" id="PF00144">
    <property type="entry name" value="Beta-lactamase"/>
    <property type="match status" value="1"/>
</dbReference>
<name>A0A249SNZ2_9MOLU</name>
<dbReference type="EMBL" id="CP023173">
    <property type="protein sequence ID" value="ASZ09368.1"/>
    <property type="molecule type" value="Genomic_DNA"/>
</dbReference>
<dbReference type="PANTHER" id="PTHR43283">
    <property type="entry name" value="BETA-LACTAMASE-RELATED"/>
    <property type="match status" value="1"/>
</dbReference>
<gene>
    <name evidence="2" type="ORF">CK556_03370</name>
</gene>
<dbReference type="AlphaFoldDB" id="A0A249SNZ2"/>
<dbReference type="GO" id="GO:0016787">
    <property type="term" value="F:hydrolase activity"/>
    <property type="evidence" value="ECO:0007669"/>
    <property type="project" value="UniProtKB-KW"/>
</dbReference>
<evidence type="ECO:0000313" key="3">
    <source>
        <dbReference type="Proteomes" id="UP000232229"/>
    </source>
</evidence>
<dbReference type="RefSeq" id="WP_027875485.1">
    <property type="nucleotide sequence ID" value="NZ_CP023173.1"/>
</dbReference>
<dbReference type="Gene3D" id="3.40.710.10">
    <property type="entry name" value="DD-peptidase/beta-lactamase superfamily"/>
    <property type="match status" value="1"/>
</dbReference>
<proteinExistence type="predicted"/>
<protein>
    <submittedName>
        <fullName evidence="2">Serine hydrolase</fullName>
    </submittedName>
</protein>
<dbReference type="InterPro" id="IPR001466">
    <property type="entry name" value="Beta-lactam-related"/>
</dbReference>
<sequence length="370" mass="42819">MKKTINEINNLLNNKYFSGAVIKIEKNGKVLLNKAFGLNNIEKNEKMKVETIFPIYSMTKPIIVLATFLLIQEHKLSLDTKVCEFYSNFNEEITIRHLLNMTSGISYSWNSTSHENEMIKIEHDIESDKYNLDEIIEKINNIPISCKPGSEWIYGMNIDILGGIIEKITNTKLNAFLEKRVFNPLKMFDTDFKVKDLKRKAIKYDLIEENKNNVLKANENYHWMMPEKLDSIPNCCLGGSGLFSTSEDYNKFLNFMLSGKIKNKVILQKKYIKEITKNQLEHIENAKIWDLNEDYQYGYGVRVRIRNKIAPLTEVGEWGWGGILGTSSFVDPKNKIVMSFMVSVYPGNNTLTYNKITKAIYEDLKTNNLI</sequence>
<dbReference type="SUPFAM" id="SSF56601">
    <property type="entry name" value="beta-lactamase/transpeptidase-like"/>
    <property type="match status" value="1"/>
</dbReference>
<dbReference type="InterPro" id="IPR012338">
    <property type="entry name" value="Beta-lactam/transpept-like"/>
</dbReference>
<accession>A0A249SNZ2</accession>
<keyword evidence="2" id="KW-0378">Hydrolase</keyword>
<dbReference type="PANTHER" id="PTHR43283:SF3">
    <property type="entry name" value="BETA-LACTAMASE FAMILY PROTEIN (AFU_ORTHOLOGUE AFUA_5G07500)"/>
    <property type="match status" value="1"/>
</dbReference>
<dbReference type="Proteomes" id="UP000232229">
    <property type="component" value="Chromosome"/>
</dbReference>
<keyword evidence="3" id="KW-1185">Reference proteome</keyword>
<evidence type="ECO:0000259" key="1">
    <source>
        <dbReference type="Pfam" id="PF00144"/>
    </source>
</evidence>
<evidence type="ECO:0000313" key="2">
    <source>
        <dbReference type="EMBL" id="ASZ09368.1"/>
    </source>
</evidence>
<dbReference type="InterPro" id="IPR050789">
    <property type="entry name" value="Diverse_Enzym_Activities"/>
</dbReference>
<dbReference type="STRING" id="1336232.GCA_000518825_01025"/>
<dbReference type="KEGG" id="mchc:CK556_03370"/>